<dbReference type="AlphaFoldDB" id="A0A4P6Q551"/>
<dbReference type="Gene3D" id="3.40.50.150">
    <property type="entry name" value="Vaccinia Virus protein VP39"/>
    <property type="match status" value="1"/>
</dbReference>
<sequence>MSDKPRGGAVPTEHGAGAGPHRAANAARTEVVWEVLRAALADQQPADSEAEGLDIVDAGGGTGGAAVPLARLGHRVTVVDPSPDSLAALERRAAEAGVRVRALQGETGDLARLLPAEHAHLVLMHNVLEYVEEPAAALSDVAALTRPGGAVSVLAANAVAGVLHRALTGHLADALRLLEDAEGRWGPGDPMPRRFTSGQLVDLAERAGLGGADIRGVRVFADLLPGRVLDGEAHVGEQLVELEKAASEHPALSGIATQIHLLARRPR</sequence>
<dbReference type="Proteomes" id="UP000292235">
    <property type="component" value="Chromosome"/>
</dbReference>
<dbReference type="GO" id="GO:0008168">
    <property type="term" value="F:methyltransferase activity"/>
    <property type="evidence" value="ECO:0007669"/>
    <property type="project" value="UniProtKB-KW"/>
</dbReference>
<feature type="domain" description="Methyltransferase type 12" evidence="2">
    <location>
        <begin position="56"/>
        <end position="150"/>
    </location>
</feature>
<dbReference type="EMBL" id="CP036455">
    <property type="protein sequence ID" value="QBI53877.1"/>
    <property type="molecule type" value="Genomic_DNA"/>
</dbReference>
<accession>A0A4P6Q551</accession>
<gene>
    <name evidence="3" type="ORF">EKD16_10455</name>
</gene>
<keyword evidence="3" id="KW-0808">Transferase</keyword>
<evidence type="ECO:0000313" key="4">
    <source>
        <dbReference type="Proteomes" id="UP000292235"/>
    </source>
</evidence>
<dbReference type="InterPro" id="IPR013217">
    <property type="entry name" value="Methyltransf_12"/>
</dbReference>
<evidence type="ECO:0000259" key="2">
    <source>
        <dbReference type="Pfam" id="PF08242"/>
    </source>
</evidence>
<name>A0A4P6Q551_9ACTN</name>
<organism evidence="3 4">
    <name type="scientific">Streptomonospora litoralis</name>
    <dbReference type="NCBI Taxonomy" id="2498135"/>
    <lineage>
        <taxon>Bacteria</taxon>
        <taxon>Bacillati</taxon>
        <taxon>Actinomycetota</taxon>
        <taxon>Actinomycetes</taxon>
        <taxon>Streptosporangiales</taxon>
        <taxon>Nocardiopsidaceae</taxon>
        <taxon>Streptomonospora</taxon>
    </lineage>
</organism>
<evidence type="ECO:0000256" key="1">
    <source>
        <dbReference type="SAM" id="MobiDB-lite"/>
    </source>
</evidence>
<dbReference type="Pfam" id="PF08242">
    <property type="entry name" value="Methyltransf_12"/>
    <property type="match status" value="1"/>
</dbReference>
<reference evidence="3 4" key="1">
    <citation type="submission" date="2019-02" db="EMBL/GenBank/DDBJ databases">
        <authorList>
            <person name="Khodamoradi S."/>
            <person name="Hahnke R.L."/>
            <person name="Kaempfer P."/>
            <person name="Schumann P."/>
            <person name="Rohde M."/>
            <person name="Steinert M."/>
            <person name="Luzhetskyy A."/>
            <person name="Wink J."/>
            <person name="Ruckert C."/>
        </authorList>
    </citation>
    <scope>NUCLEOTIDE SEQUENCE [LARGE SCALE GENOMIC DNA]</scope>
    <source>
        <strain evidence="3 4">M2</strain>
    </source>
</reference>
<keyword evidence="3" id="KW-0489">Methyltransferase</keyword>
<dbReference type="RefSeq" id="WP_242677323.1">
    <property type="nucleotide sequence ID" value="NZ_CP036455.1"/>
</dbReference>
<feature type="region of interest" description="Disordered" evidence="1">
    <location>
        <begin position="1"/>
        <end position="24"/>
    </location>
</feature>
<evidence type="ECO:0000313" key="3">
    <source>
        <dbReference type="EMBL" id="QBI53877.1"/>
    </source>
</evidence>
<protein>
    <submittedName>
        <fullName evidence="3">Putative S-adenosyl-L-methionine-dependent methyltransferase</fullName>
    </submittedName>
</protein>
<dbReference type="SUPFAM" id="SSF53335">
    <property type="entry name" value="S-adenosyl-L-methionine-dependent methyltransferases"/>
    <property type="match status" value="1"/>
</dbReference>
<proteinExistence type="predicted"/>
<keyword evidence="4" id="KW-1185">Reference proteome</keyword>
<dbReference type="GO" id="GO:0032259">
    <property type="term" value="P:methylation"/>
    <property type="evidence" value="ECO:0007669"/>
    <property type="project" value="UniProtKB-KW"/>
</dbReference>
<dbReference type="KEGG" id="strr:EKD16_10455"/>
<dbReference type="InterPro" id="IPR029063">
    <property type="entry name" value="SAM-dependent_MTases_sf"/>
</dbReference>